<accession>F0W7E4</accession>
<dbReference type="EMBL" id="FR824074">
    <property type="protein sequence ID" value="CCA17043.1"/>
    <property type="molecule type" value="Genomic_DNA"/>
</dbReference>
<dbReference type="AlphaFoldDB" id="F0W7E4"/>
<evidence type="ECO:0000256" key="2">
    <source>
        <dbReference type="ARBA" id="ARBA00022723"/>
    </source>
</evidence>
<dbReference type="GO" id="GO:0046872">
    <property type="term" value="F:metal ion binding"/>
    <property type="evidence" value="ECO:0007669"/>
    <property type="project" value="UniProtKB-KW"/>
</dbReference>
<dbReference type="HOGENOM" id="CLU_035877_0_0_1"/>
<evidence type="ECO:0000259" key="3">
    <source>
        <dbReference type="Pfam" id="PF13359"/>
    </source>
</evidence>
<protein>
    <submittedName>
        <fullName evidence="4">Uncharacterized protein AlNc14C29G2759</fullName>
    </submittedName>
</protein>
<keyword evidence="2" id="KW-0479">Metal-binding</keyword>
<sequence length="441" mass="50747">MNVTATLCRLEQERAAGLESLRQCAQVNGAIVEQFEDRSDSDSPVYDEYFQSGGSDAIASLTNFSDDEFHVLWSTIEDVIVLAWTTGRDQKCKVMPKDAYMMTLCVLKHYGTWDTHALDFIIAASTFQKMIMRVISLIEQPLYQIFIKCVKMVDQRAKTQLFTNYRYALYASDVKFQPSNRPSGRFDETKQYFSNKHKMYGLKLEASVSYPGICVGLSRCYPGSISDLTIFVQREDFHLQMLQKSNEELLEEDNGEGWENYSHMWAVLVDKGYQGSQSFIRAIHPKKKPIRGNLTVEDTQRNIRVSSDRVLVENYFGRVTALWKISRSTYKWSEASYDSISRLTFALTNFNVSLMSLRASDGEFYKSALAKYYSQGEYSVNIRATTQANYRKRRAARLRTERLVQASTGQRRIQYYNIRDSMLSSSFGHNSQYSQQSNADV</sequence>
<proteinExistence type="predicted"/>
<gene>
    <name evidence="4" type="primary">AlNc14C29G2759</name>
    <name evidence="4" type="ORF">ALNC14_031860</name>
</gene>
<organism evidence="4">
    <name type="scientific">Albugo laibachii Nc14</name>
    <dbReference type="NCBI Taxonomy" id="890382"/>
    <lineage>
        <taxon>Eukaryota</taxon>
        <taxon>Sar</taxon>
        <taxon>Stramenopiles</taxon>
        <taxon>Oomycota</taxon>
        <taxon>Peronosporomycetes</taxon>
        <taxon>Albuginales</taxon>
        <taxon>Albuginaceae</taxon>
        <taxon>Albugo</taxon>
    </lineage>
</organism>
<name>F0W7E4_9STRA</name>
<dbReference type="InterPro" id="IPR027806">
    <property type="entry name" value="HARBI1_dom"/>
</dbReference>
<feature type="domain" description="DDE Tnp4" evidence="3">
    <location>
        <begin position="180"/>
        <end position="349"/>
    </location>
</feature>
<evidence type="ECO:0000313" key="4">
    <source>
        <dbReference type="EMBL" id="CCA17043.1"/>
    </source>
</evidence>
<evidence type="ECO:0000256" key="1">
    <source>
        <dbReference type="ARBA" id="ARBA00001968"/>
    </source>
</evidence>
<reference evidence="4" key="1">
    <citation type="journal article" date="2011" name="PLoS Biol.">
        <title>Gene gain and loss during evolution of obligate parasitism in the white rust pathogen of Arabidopsis thaliana.</title>
        <authorList>
            <person name="Kemen E."/>
            <person name="Gardiner A."/>
            <person name="Schultz-Larsen T."/>
            <person name="Kemen A.C."/>
            <person name="Balmuth A.L."/>
            <person name="Robert-Seilaniantz A."/>
            <person name="Bailey K."/>
            <person name="Holub E."/>
            <person name="Studholme D.J."/>
            <person name="Maclean D."/>
            <person name="Jones J.D."/>
        </authorList>
    </citation>
    <scope>NUCLEOTIDE SEQUENCE</scope>
</reference>
<reference evidence="4" key="2">
    <citation type="submission" date="2011-02" db="EMBL/GenBank/DDBJ databases">
        <authorList>
            <person name="MacLean D."/>
        </authorList>
    </citation>
    <scope>NUCLEOTIDE SEQUENCE</scope>
</reference>
<comment type="cofactor">
    <cofactor evidence="1">
        <name>a divalent metal cation</name>
        <dbReference type="ChEBI" id="CHEBI:60240"/>
    </cofactor>
</comment>
<dbReference type="Pfam" id="PF13359">
    <property type="entry name" value="DDE_Tnp_4"/>
    <property type="match status" value="1"/>
</dbReference>